<dbReference type="AlphaFoldDB" id="A0A6P1Q0T9"/>
<reference evidence="6 7" key="1">
    <citation type="submission" date="2018-03" db="EMBL/GenBank/DDBJ databases">
        <title>Pantoea intestinalis SRCM103226 isolated form the mealworm.</title>
        <authorList>
            <person name="Jeong D.-Y."/>
            <person name="Kim J.W."/>
        </authorList>
    </citation>
    <scope>NUCLEOTIDE SEQUENCE [LARGE SCALE GENOMIC DNA]</scope>
    <source>
        <strain evidence="6 7">SRCM103226</strain>
    </source>
</reference>
<dbReference type="KEGG" id="mint:C7M51_01929"/>
<dbReference type="RefSeq" id="WP_160621593.1">
    <property type="nucleotide sequence ID" value="NZ_CP028271.1"/>
</dbReference>
<dbReference type="SMART" id="SM00530">
    <property type="entry name" value="HTH_XRE"/>
    <property type="match status" value="1"/>
</dbReference>
<protein>
    <recommendedName>
        <fullName evidence="5">HTH cro/C1-type domain-containing protein</fullName>
    </recommendedName>
</protein>
<dbReference type="PANTHER" id="PTHR40661">
    <property type="match status" value="1"/>
</dbReference>
<dbReference type="InterPro" id="IPR010982">
    <property type="entry name" value="Lambda_DNA-bd_dom_sf"/>
</dbReference>
<dbReference type="GO" id="GO:0003677">
    <property type="term" value="F:DNA binding"/>
    <property type="evidence" value="ECO:0007669"/>
    <property type="project" value="UniProtKB-KW"/>
</dbReference>
<dbReference type="PROSITE" id="PS50943">
    <property type="entry name" value="HTH_CROC1"/>
    <property type="match status" value="1"/>
</dbReference>
<accession>A0A6P1Q0T9</accession>
<dbReference type="OrthoDB" id="5959816at2"/>
<feature type="domain" description="HTH cro/C1-type" evidence="5">
    <location>
        <begin position="31"/>
        <end position="73"/>
    </location>
</feature>
<dbReference type="PANTHER" id="PTHR40661:SF3">
    <property type="entry name" value="FELS-1 PROPHAGE TRANSCRIPTIONAL REGULATOR"/>
    <property type="match status" value="1"/>
</dbReference>
<keyword evidence="1" id="KW-0805">Transcription regulation</keyword>
<feature type="region of interest" description="Disordered" evidence="4">
    <location>
        <begin position="163"/>
        <end position="186"/>
    </location>
</feature>
<name>A0A6P1Q0T9_9GAMM</name>
<evidence type="ECO:0000256" key="4">
    <source>
        <dbReference type="SAM" id="MobiDB-lite"/>
    </source>
</evidence>
<dbReference type="Pfam" id="PF01381">
    <property type="entry name" value="HTH_3"/>
    <property type="match status" value="1"/>
</dbReference>
<dbReference type="CDD" id="cd00093">
    <property type="entry name" value="HTH_XRE"/>
    <property type="match status" value="1"/>
</dbReference>
<dbReference type="SUPFAM" id="SSF47413">
    <property type="entry name" value="lambda repressor-like DNA-binding domains"/>
    <property type="match status" value="1"/>
</dbReference>
<dbReference type="Gene3D" id="1.10.260.40">
    <property type="entry name" value="lambda repressor-like DNA-binding domains"/>
    <property type="match status" value="1"/>
</dbReference>
<evidence type="ECO:0000259" key="5">
    <source>
        <dbReference type="PROSITE" id="PS50943"/>
    </source>
</evidence>
<gene>
    <name evidence="6" type="ORF">C7M51_01929</name>
</gene>
<keyword evidence="7" id="KW-1185">Reference proteome</keyword>
<dbReference type="Proteomes" id="UP000464053">
    <property type="component" value="Chromosome"/>
</dbReference>
<keyword evidence="3" id="KW-0804">Transcription</keyword>
<evidence type="ECO:0000313" key="7">
    <source>
        <dbReference type="Proteomes" id="UP000464053"/>
    </source>
</evidence>
<evidence type="ECO:0000256" key="2">
    <source>
        <dbReference type="ARBA" id="ARBA00023125"/>
    </source>
</evidence>
<organism evidence="6 7">
    <name type="scientific">Mixta intestinalis</name>
    <dbReference type="NCBI Taxonomy" id="1615494"/>
    <lineage>
        <taxon>Bacteria</taxon>
        <taxon>Pseudomonadati</taxon>
        <taxon>Pseudomonadota</taxon>
        <taxon>Gammaproteobacteria</taxon>
        <taxon>Enterobacterales</taxon>
        <taxon>Erwiniaceae</taxon>
        <taxon>Mixta</taxon>
    </lineage>
</organism>
<keyword evidence="2" id="KW-0238">DNA-binding</keyword>
<dbReference type="InterPro" id="IPR001387">
    <property type="entry name" value="Cro/C1-type_HTH"/>
</dbReference>
<dbReference type="EMBL" id="CP028271">
    <property type="protein sequence ID" value="QHM71638.1"/>
    <property type="molecule type" value="Genomic_DNA"/>
</dbReference>
<proteinExistence type="predicted"/>
<evidence type="ECO:0000256" key="3">
    <source>
        <dbReference type="ARBA" id="ARBA00023163"/>
    </source>
</evidence>
<sequence>MSKKANQTFRSGEIVHFGERLREAMDGESNSAFAKKCGLSETVIRNYLAGKSYPGIDKLPAIAEASGRSIEWLVTGEEPQDERATTATQAELEQWWGMIRKSLSGHELAAIVRAFQENGKKALLGGKEAGMQAIPELSQSAINTAIMFEALPEEERREILAKHGIAKQGGPVAPEQEPHKTQKKAG</sequence>
<evidence type="ECO:0000313" key="6">
    <source>
        <dbReference type="EMBL" id="QHM71638.1"/>
    </source>
</evidence>
<evidence type="ECO:0000256" key="1">
    <source>
        <dbReference type="ARBA" id="ARBA00023015"/>
    </source>
</evidence>